<keyword evidence="4" id="KW-0328">Glycosyltransferase</keyword>
<comment type="pathway">
    <text evidence="1">Protein modification; protein glycosylation.</text>
</comment>
<feature type="repeat" description="TPR" evidence="8">
    <location>
        <begin position="125"/>
        <end position="158"/>
    </location>
</feature>
<accession>A0ABT3T5M2</accession>
<protein>
    <recommendedName>
        <fullName evidence="3">protein O-GlcNAc transferase</fullName>
        <ecNumber evidence="3">2.4.1.255</ecNumber>
    </recommendedName>
</protein>
<evidence type="ECO:0000256" key="7">
    <source>
        <dbReference type="ARBA" id="ARBA00022803"/>
    </source>
</evidence>
<dbReference type="SUPFAM" id="SSF48452">
    <property type="entry name" value="TPR-like"/>
    <property type="match status" value="2"/>
</dbReference>
<dbReference type="PROSITE" id="PS50293">
    <property type="entry name" value="TPR_REGION"/>
    <property type="match status" value="1"/>
</dbReference>
<feature type="domain" description="O-GlcNAc transferase C-terminal" evidence="9">
    <location>
        <begin position="306"/>
        <end position="461"/>
    </location>
</feature>
<sequence length="675" mass="74508">MNVKQLLSRAKTHEKRHELQAAAELYQAVLARFPGNESAARRLAKLRQRASPDAATVQHDLQQLVGLFNDGQVRQALELGQKLAQRYPDQPLIYNVLGAASKTLLDYDSAIVYFSRAIRLQSDYAEAYNNLGTVLDEVGRSKEALASYNEAIRLQPDFFEAFNNLGNIEKDAGHTDAAIACYHQAIRIQPAFAPAHSNLGGVLGELGRHEEAIAAFTRALDCAPDSQESLSKLAHQLSFVSDWNRLGPCRERLLAASPQTGRITPFEALLLEDNPMAQRHRAQSFACRKFQGAELPCSAPPDVRPSRLRIGYFSADFHNHATMYLIARMLELHDTERFEIIAYSYGPTTDDAMRKRARSAVSAFHEVGQLGDREVAELARGHRLDIAVDLKGYTQGSRLGIFSYRVAPLQVSYLGFPGTTGASFIDYLVADHVVIPPKQRKHYSEQLLYLPNSYQANDDAQAVGPAVSRGDVGLPGDGFVFCCFNNSYKIRKEEFSIWMRLLGEVEGSVLWLIQANDLSEINLRREAENAGIDPDRLLFAPKIPRPAHLARLRLADLFLDTFCINAHTTASDALFCGVPIVTKAGAGFAARVAASLLSAIDLSSLITESDEAYEQLALSLARNPDHLAALKNRLQDNRASSPLFDSARFTRDLEAAYDSAYQCHLEGQPPALVGG</sequence>
<evidence type="ECO:0000313" key="11">
    <source>
        <dbReference type="Proteomes" id="UP001143304"/>
    </source>
</evidence>
<evidence type="ECO:0000256" key="2">
    <source>
        <dbReference type="ARBA" id="ARBA00005386"/>
    </source>
</evidence>
<feature type="repeat" description="TPR" evidence="8">
    <location>
        <begin position="159"/>
        <end position="192"/>
    </location>
</feature>
<dbReference type="Gene3D" id="3.40.50.2000">
    <property type="entry name" value="Glycogen Phosphorylase B"/>
    <property type="match status" value="1"/>
</dbReference>
<keyword evidence="11" id="KW-1185">Reference proteome</keyword>
<dbReference type="EMBL" id="SHNO01000001">
    <property type="protein sequence ID" value="MCX2977588.1"/>
    <property type="molecule type" value="Genomic_DNA"/>
</dbReference>
<dbReference type="Gene3D" id="1.25.40.10">
    <property type="entry name" value="Tetratricopeptide repeat domain"/>
    <property type="match status" value="4"/>
</dbReference>
<feature type="domain" description="O-GlcNAc transferase C-terminal" evidence="9">
    <location>
        <begin position="467"/>
        <end position="653"/>
    </location>
</feature>
<reference evidence="10" key="1">
    <citation type="submission" date="2019-02" db="EMBL/GenBank/DDBJ databases">
        <authorList>
            <person name="Li S.-H."/>
        </authorList>
    </citation>
    <scope>NUCLEOTIDE SEQUENCE</scope>
    <source>
        <strain evidence="10">IMCC11814</strain>
    </source>
</reference>
<evidence type="ECO:0000259" key="9">
    <source>
        <dbReference type="Pfam" id="PF13844"/>
    </source>
</evidence>
<dbReference type="PANTHER" id="PTHR44998">
    <property type="match status" value="1"/>
</dbReference>
<keyword evidence="6" id="KW-0677">Repeat</keyword>
<dbReference type="SMART" id="SM00028">
    <property type="entry name" value="TPR"/>
    <property type="match status" value="5"/>
</dbReference>
<proteinExistence type="inferred from homology"/>
<dbReference type="Pfam" id="PF13844">
    <property type="entry name" value="Glyco_transf_41"/>
    <property type="match status" value="2"/>
</dbReference>
<organism evidence="10 11">
    <name type="scientific">Candidatus Marimicrobium litorale</name>
    <dbReference type="NCBI Taxonomy" id="2518991"/>
    <lineage>
        <taxon>Bacteria</taxon>
        <taxon>Pseudomonadati</taxon>
        <taxon>Pseudomonadota</taxon>
        <taxon>Gammaproteobacteria</taxon>
        <taxon>Cellvibrionales</taxon>
        <taxon>Halieaceae</taxon>
        <taxon>Marimicrobium</taxon>
    </lineage>
</organism>
<comment type="caution">
    <text evidence="10">The sequence shown here is derived from an EMBL/GenBank/DDBJ whole genome shotgun (WGS) entry which is preliminary data.</text>
</comment>
<dbReference type="Gene3D" id="3.40.50.11380">
    <property type="match status" value="1"/>
</dbReference>
<dbReference type="PANTHER" id="PTHR44998:SF1">
    <property type="entry name" value="UDP-N-ACETYLGLUCOSAMINE--PEPTIDE N-ACETYLGLUCOSAMINYLTRANSFERASE 110 KDA SUBUNIT"/>
    <property type="match status" value="1"/>
</dbReference>
<keyword evidence="5" id="KW-0808">Transferase</keyword>
<evidence type="ECO:0000256" key="5">
    <source>
        <dbReference type="ARBA" id="ARBA00022679"/>
    </source>
</evidence>
<dbReference type="RefSeq" id="WP_279249301.1">
    <property type="nucleotide sequence ID" value="NZ_SHNO01000001.1"/>
</dbReference>
<dbReference type="Pfam" id="PF00515">
    <property type="entry name" value="TPR_1"/>
    <property type="match status" value="1"/>
</dbReference>
<evidence type="ECO:0000256" key="1">
    <source>
        <dbReference type="ARBA" id="ARBA00004922"/>
    </source>
</evidence>
<keyword evidence="7 8" id="KW-0802">TPR repeat</keyword>
<dbReference type="Proteomes" id="UP001143304">
    <property type="component" value="Unassembled WGS sequence"/>
</dbReference>
<dbReference type="InterPro" id="IPR011990">
    <property type="entry name" value="TPR-like_helical_dom_sf"/>
</dbReference>
<dbReference type="InterPro" id="IPR019734">
    <property type="entry name" value="TPR_rpt"/>
</dbReference>
<evidence type="ECO:0000256" key="3">
    <source>
        <dbReference type="ARBA" id="ARBA00011970"/>
    </source>
</evidence>
<name>A0ABT3T5M2_9GAMM</name>
<evidence type="ECO:0000256" key="8">
    <source>
        <dbReference type="PROSITE-ProRule" id="PRU00339"/>
    </source>
</evidence>
<dbReference type="Pfam" id="PF13432">
    <property type="entry name" value="TPR_16"/>
    <property type="match status" value="1"/>
</dbReference>
<comment type="similarity">
    <text evidence="2">Belongs to the glycosyltransferase 41 family. O-GlcNAc transferase subfamily.</text>
</comment>
<dbReference type="PROSITE" id="PS50005">
    <property type="entry name" value="TPR"/>
    <property type="match status" value="4"/>
</dbReference>
<dbReference type="InterPro" id="IPR029489">
    <property type="entry name" value="OGT/SEC/SPY_C"/>
</dbReference>
<evidence type="ECO:0000256" key="6">
    <source>
        <dbReference type="ARBA" id="ARBA00022737"/>
    </source>
</evidence>
<dbReference type="EC" id="2.4.1.255" evidence="3"/>
<gene>
    <name evidence="10" type="ORF">EYC82_09505</name>
</gene>
<evidence type="ECO:0000256" key="4">
    <source>
        <dbReference type="ARBA" id="ARBA00022676"/>
    </source>
</evidence>
<feature type="repeat" description="TPR" evidence="8">
    <location>
        <begin position="91"/>
        <end position="124"/>
    </location>
</feature>
<feature type="repeat" description="TPR" evidence="8">
    <location>
        <begin position="193"/>
        <end position="226"/>
    </location>
</feature>
<evidence type="ECO:0000313" key="10">
    <source>
        <dbReference type="EMBL" id="MCX2977588.1"/>
    </source>
</evidence>